<organism evidence="6 7">
    <name type="scientific">Catenulispora acidiphila (strain DSM 44928 / JCM 14897 / NBRC 102108 / NRRL B-24433 / ID139908)</name>
    <dbReference type="NCBI Taxonomy" id="479433"/>
    <lineage>
        <taxon>Bacteria</taxon>
        <taxon>Bacillati</taxon>
        <taxon>Actinomycetota</taxon>
        <taxon>Actinomycetes</taxon>
        <taxon>Catenulisporales</taxon>
        <taxon>Catenulisporaceae</taxon>
        <taxon>Catenulispora</taxon>
    </lineage>
</organism>
<evidence type="ECO:0000313" key="7">
    <source>
        <dbReference type="Proteomes" id="UP000000851"/>
    </source>
</evidence>
<keyword evidence="5" id="KW-0119">Carbohydrate metabolism</keyword>
<evidence type="ECO:0000256" key="4">
    <source>
        <dbReference type="ARBA" id="ARBA00023239"/>
    </source>
</evidence>
<comment type="similarity">
    <text evidence="2">Belongs to the KHG/KDPG aldolase family.</text>
</comment>
<dbReference type="PANTHER" id="PTHR30246:SF1">
    <property type="entry name" value="2-DEHYDRO-3-DEOXY-6-PHOSPHOGALACTONATE ALDOLASE-RELATED"/>
    <property type="match status" value="1"/>
</dbReference>
<evidence type="ECO:0000256" key="1">
    <source>
        <dbReference type="ARBA" id="ARBA00004761"/>
    </source>
</evidence>
<gene>
    <name evidence="6" type="ordered locus">Caci_5015</name>
</gene>
<comment type="subunit">
    <text evidence="3">Homotrimer.</text>
</comment>
<proteinExistence type="inferred from homology"/>
<dbReference type="OrthoDB" id="9805177at2"/>
<dbReference type="PANTHER" id="PTHR30246">
    <property type="entry name" value="2-KETO-3-DEOXY-6-PHOSPHOGLUCONATE ALDOLASE"/>
    <property type="match status" value="1"/>
</dbReference>
<dbReference type="SUPFAM" id="SSF51569">
    <property type="entry name" value="Aldolase"/>
    <property type="match status" value="1"/>
</dbReference>
<accession>C7Q4S7</accession>
<dbReference type="InterPro" id="IPR013785">
    <property type="entry name" value="Aldolase_TIM"/>
</dbReference>
<evidence type="ECO:0000313" key="6">
    <source>
        <dbReference type="EMBL" id="ACU73875.1"/>
    </source>
</evidence>
<keyword evidence="7" id="KW-1185">Reference proteome</keyword>
<dbReference type="InParanoid" id="C7Q4S7"/>
<comment type="pathway">
    <text evidence="1">Carbohydrate acid metabolism.</text>
</comment>
<evidence type="ECO:0000256" key="5">
    <source>
        <dbReference type="ARBA" id="ARBA00023277"/>
    </source>
</evidence>
<dbReference type="KEGG" id="cai:Caci_5015"/>
<evidence type="ECO:0000256" key="3">
    <source>
        <dbReference type="ARBA" id="ARBA00011233"/>
    </source>
</evidence>
<keyword evidence="4" id="KW-0456">Lyase</keyword>
<dbReference type="Gene3D" id="3.20.20.70">
    <property type="entry name" value="Aldolase class I"/>
    <property type="match status" value="1"/>
</dbReference>
<dbReference type="Proteomes" id="UP000000851">
    <property type="component" value="Chromosome"/>
</dbReference>
<dbReference type="HOGENOM" id="CLU_077795_2_2_11"/>
<dbReference type="CDD" id="cd00452">
    <property type="entry name" value="KDPG_aldolase"/>
    <property type="match status" value="1"/>
</dbReference>
<dbReference type="eggNOG" id="COG0800">
    <property type="taxonomic scope" value="Bacteria"/>
</dbReference>
<dbReference type="Pfam" id="PF01081">
    <property type="entry name" value="Aldolase"/>
    <property type="match status" value="1"/>
</dbReference>
<reference evidence="6 7" key="1">
    <citation type="journal article" date="2009" name="Stand. Genomic Sci.">
        <title>Complete genome sequence of Catenulispora acidiphila type strain (ID 139908).</title>
        <authorList>
            <person name="Copeland A."/>
            <person name="Lapidus A."/>
            <person name="Glavina Del Rio T."/>
            <person name="Nolan M."/>
            <person name="Lucas S."/>
            <person name="Chen F."/>
            <person name="Tice H."/>
            <person name="Cheng J.F."/>
            <person name="Bruce D."/>
            <person name="Goodwin L."/>
            <person name="Pitluck S."/>
            <person name="Mikhailova N."/>
            <person name="Pati A."/>
            <person name="Ivanova N."/>
            <person name="Mavromatis K."/>
            <person name="Chen A."/>
            <person name="Palaniappan K."/>
            <person name="Chain P."/>
            <person name="Land M."/>
            <person name="Hauser L."/>
            <person name="Chang Y.J."/>
            <person name="Jeffries C.D."/>
            <person name="Chertkov O."/>
            <person name="Brettin T."/>
            <person name="Detter J.C."/>
            <person name="Han C."/>
            <person name="Ali Z."/>
            <person name="Tindall B.J."/>
            <person name="Goker M."/>
            <person name="Bristow J."/>
            <person name="Eisen J.A."/>
            <person name="Markowitz V."/>
            <person name="Hugenholtz P."/>
            <person name="Kyrpides N.C."/>
            <person name="Klenk H.P."/>
        </authorList>
    </citation>
    <scope>NUCLEOTIDE SEQUENCE [LARGE SCALE GENOMIC DNA]</scope>
    <source>
        <strain evidence="7">DSM 44928 / JCM 14897 / NBRC 102108 / NRRL B-24433 / ID139908</strain>
    </source>
</reference>
<name>C7Q4S7_CATAD</name>
<dbReference type="GO" id="GO:0016829">
    <property type="term" value="F:lyase activity"/>
    <property type="evidence" value="ECO:0007669"/>
    <property type="project" value="UniProtKB-KW"/>
</dbReference>
<dbReference type="EMBL" id="CP001700">
    <property type="protein sequence ID" value="ACU73875.1"/>
    <property type="molecule type" value="Genomic_DNA"/>
</dbReference>
<dbReference type="InterPro" id="IPR000887">
    <property type="entry name" value="Aldlse_KDPG_KHG"/>
</dbReference>
<evidence type="ECO:0000256" key="2">
    <source>
        <dbReference type="ARBA" id="ARBA00006906"/>
    </source>
</evidence>
<dbReference type="RefSeq" id="WP_015793604.1">
    <property type="nucleotide sequence ID" value="NC_013131.1"/>
</dbReference>
<dbReference type="STRING" id="479433.Caci_5015"/>
<dbReference type="AlphaFoldDB" id="C7Q4S7"/>
<protein>
    <submittedName>
        <fullName evidence="6">KDPG and KHG aldolase</fullName>
    </submittedName>
</protein>
<dbReference type="PROSITE" id="PS00160">
    <property type="entry name" value="ALDOLASE_KDPG_KHG_2"/>
    <property type="match status" value="1"/>
</dbReference>
<sequence length="211" mass="21325">MNLTDIPFRTLAIVRGTDRDAALRTVLVLAEEGLTTVEVSLTTPGALWVIEQARRELGPEAGLGAGTVVTADDAIRAVEAGAGFLVTPGLGAALREAPTTGLPMFVGASTPSEVIDADAYGATAVKLFPASHGGPRYLKALRDPFPTIAFVPVGGVDREAAPAFLAAGAVAVGVGSPLIGDAAKGGDLAALRQRAADWRAVMTEAIGAVSA</sequence>
<dbReference type="InterPro" id="IPR031338">
    <property type="entry name" value="KDPG/KHG_AS_2"/>
</dbReference>